<dbReference type="SUPFAM" id="SSF117281">
    <property type="entry name" value="Kelch motif"/>
    <property type="match status" value="1"/>
</dbReference>
<dbReference type="Proteomes" id="UP000766570">
    <property type="component" value="Unassembled WGS sequence"/>
</dbReference>
<dbReference type="Pfam" id="PF01344">
    <property type="entry name" value="Kelch_1"/>
    <property type="match status" value="1"/>
</dbReference>
<evidence type="ECO:0000313" key="2">
    <source>
        <dbReference type="EMBL" id="MBP2375177.1"/>
    </source>
</evidence>
<dbReference type="SMART" id="SM00612">
    <property type="entry name" value="Kelch"/>
    <property type="match status" value="2"/>
</dbReference>
<dbReference type="InterPro" id="IPR015915">
    <property type="entry name" value="Kelch-typ_b-propeller"/>
</dbReference>
<dbReference type="InterPro" id="IPR000157">
    <property type="entry name" value="TIR_dom"/>
</dbReference>
<name>A0ABS4WG55_9MICC</name>
<dbReference type="Gene3D" id="2.120.10.80">
    <property type="entry name" value="Kelch-type beta propeller"/>
    <property type="match status" value="1"/>
</dbReference>
<reference evidence="2 3" key="1">
    <citation type="submission" date="2021-03" db="EMBL/GenBank/DDBJ databases">
        <title>Sequencing the genomes of 1000 actinobacteria strains.</title>
        <authorList>
            <person name="Klenk H.-P."/>
        </authorList>
    </citation>
    <scope>NUCLEOTIDE SEQUENCE [LARGE SCALE GENOMIC DNA]</scope>
    <source>
        <strain evidence="2 3">DSM 15454</strain>
    </source>
</reference>
<evidence type="ECO:0000259" key="1">
    <source>
        <dbReference type="Pfam" id="PF13676"/>
    </source>
</evidence>
<comment type="caution">
    <text evidence="2">The sequence shown here is derived from an EMBL/GenBank/DDBJ whole genome shotgun (WGS) entry which is preliminary data.</text>
</comment>
<sequence length="492" mass="50639">MSESIFISYRRATSTGSAGRVYDALAAHFGEEHVFMDVDSIEPGEEFAGVLTETLSGCRAVLVVIDPDWLEVADAQGRRRLDDPGDFVRLEVESALVAGVKVFPVLVGGAAMPSAAALPAPLRSLAGKQAVEISPTRFRYDAGRLIIALEGIVGVPKKRPKPSWREEHAGRFVLPRWALPSIGGVLAVVLIVVVVLLQRPGPASWQPLPDAPLALEGASMAAHGEKIWVAGGVSARDGRELLDDVNIYDPATRSWSAGPQLPEPLAFGALVAAGPDLYLVGGQGAAGAVDTTLRLDAGTGEWLRDEPLPASREAGAAAWDGSRIVYAGGVGTDHAAAREVYALAAGAWKQIGELSVAREKPAALSDGFGTVWIIGGRDRASGVPAFGTVDVVQVDGISRGQSVRPVHSAAAVWIPGAGPCAIAGDTGLGVSAQVQCLNGPAGIPALPVPRAGLAAAALGPEIYVMGGYDDGQHGSAVLNVFRAGGQGDGTGP</sequence>
<dbReference type="PANTHER" id="PTHR46375:SF3">
    <property type="entry name" value="KELCH REPEAT AND BTB DOMAIN-CONTAINING PROTEIN 13"/>
    <property type="match status" value="1"/>
</dbReference>
<dbReference type="RefSeq" id="WP_209908479.1">
    <property type="nucleotide sequence ID" value="NZ_BAAAMI010000008.1"/>
</dbReference>
<protein>
    <recommendedName>
        <fullName evidence="1">TIR domain-containing protein</fullName>
    </recommendedName>
</protein>
<dbReference type="InterPro" id="IPR035897">
    <property type="entry name" value="Toll_tir_struct_dom_sf"/>
</dbReference>
<dbReference type="EMBL" id="JAGIOE010000001">
    <property type="protein sequence ID" value="MBP2375177.1"/>
    <property type="molecule type" value="Genomic_DNA"/>
</dbReference>
<keyword evidence="3" id="KW-1185">Reference proteome</keyword>
<feature type="domain" description="TIR" evidence="1">
    <location>
        <begin position="5"/>
        <end position="113"/>
    </location>
</feature>
<dbReference type="SUPFAM" id="SSF52200">
    <property type="entry name" value="Toll/Interleukin receptor TIR domain"/>
    <property type="match status" value="1"/>
</dbReference>
<evidence type="ECO:0000313" key="3">
    <source>
        <dbReference type="Proteomes" id="UP000766570"/>
    </source>
</evidence>
<proteinExistence type="predicted"/>
<dbReference type="InterPro" id="IPR006652">
    <property type="entry name" value="Kelch_1"/>
</dbReference>
<dbReference type="InterPro" id="IPR052392">
    <property type="entry name" value="Kelch-BTB_domain-containing"/>
</dbReference>
<gene>
    <name evidence="2" type="ORF">JOF46_003089</name>
</gene>
<accession>A0ABS4WG55</accession>
<dbReference type="Pfam" id="PF13676">
    <property type="entry name" value="TIR_2"/>
    <property type="match status" value="1"/>
</dbReference>
<organism evidence="2 3">
    <name type="scientific">Paeniglutamicibacter psychrophenolicus</name>
    <dbReference type="NCBI Taxonomy" id="257454"/>
    <lineage>
        <taxon>Bacteria</taxon>
        <taxon>Bacillati</taxon>
        <taxon>Actinomycetota</taxon>
        <taxon>Actinomycetes</taxon>
        <taxon>Micrococcales</taxon>
        <taxon>Micrococcaceae</taxon>
        <taxon>Paeniglutamicibacter</taxon>
    </lineage>
</organism>
<dbReference type="Gene3D" id="3.40.50.10140">
    <property type="entry name" value="Toll/interleukin-1 receptor homology (TIR) domain"/>
    <property type="match status" value="1"/>
</dbReference>
<dbReference type="PANTHER" id="PTHR46375">
    <property type="entry name" value="KELCH REPEAT AND BTB DOMAIN-CONTAINING PROTEIN 13-RELATED"/>
    <property type="match status" value="1"/>
</dbReference>